<feature type="transmembrane region" description="Helical" evidence="1">
    <location>
        <begin position="45"/>
        <end position="68"/>
    </location>
</feature>
<organism evidence="2 3">
    <name type="scientific">Desulfosarcina alkanivorans</name>
    <dbReference type="NCBI Taxonomy" id="571177"/>
    <lineage>
        <taxon>Bacteria</taxon>
        <taxon>Pseudomonadati</taxon>
        <taxon>Thermodesulfobacteriota</taxon>
        <taxon>Desulfobacteria</taxon>
        <taxon>Desulfobacterales</taxon>
        <taxon>Desulfosarcinaceae</taxon>
        <taxon>Desulfosarcina</taxon>
    </lineage>
</organism>
<evidence type="ECO:0000313" key="2">
    <source>
        <dbReference type="EMBL" id="BBO71688.1"/>
    </source>
</evidence>
<proteinExistence type="predicted"/>
<protein>
    <submittedName>
        <fullName evidence="2">Uncharacterized protein</fullName>
    </submittedName>
</protein>
<keyword evidence="1" id="KW-0812">Transmembrane</keyword>
<keyword evidence="3" id="KW-1185">Reference proteome</keyword>
<dbReference type="AlphaFoldDB" id="A0A5K7YSS3"/>
<name>A0A5K7YSS3_9BACT</name>
<dbReference type="EMBL" id="AP021874">
    <property type="protein sequence ID" value="BBO71688.1"/>
    <property type="molecule type" value="Genomic_DNA"/>
</dbReference>
<evidence type="ECO:0000313" key="3">
    <source>
        <dbReference type="Proteomes" id="UP000427906"/>
    </source>
</evidence>
<keyword evidence="1" id="KW-1133">Transmembrane helix</keyword>
<evidence type="ECO:0000256" key="1">
    <source>
        <dbReference type="SAM" id="Phobius"/>
    </source>
</evidence>
<dbReference type="KEGG" id="dalk:DSCA_56180"/>
<accession>A0A5K7YSS3</accession>
<sequence>MSGGACVSQGGVIGQSVPEVWVRIKFKNELLFRKAFIPWYDSEPAMFLTLAFALAVLLFSIVGVAAALDTPRYHAILWVPCLLGLLSLSITISTLIRLIRRDSNGPV</sequence>
<reference evidence="2 3" key="1">
    <citation type="submission" date="2019-11" db="EMBL/GenBank/DDBJ databases">
        <title>Comparative genomics of hydrocarbon-degrading Desulfosarcina strains.</title>
        <authorList>
            <person name="Watanabe M."/>
            <person name="Kojima H."/>
            <person name="Fukui M."/>
        </authorList>
    </citation>
    <scope>NUCLEOTIDE SEQUENCE [LARGE SCALE GENOMIC DNA]</scope>
    <source>
        <strain evidence="2 3">PL12</strain>
    </source>
</reference>
<feature type="transmembrane region" description="Helical" evidence="1">
    <location>
        <begin position="75"/>
        <end position="99"/>
    </location>
</feature>
<gene>
    <name evidence="2" type="ORF">DSCA_56180</name>
</gene>
<dbReference type="Proteomes" id="UP000427906">
    <property type="component" value="Chromosome"/>
</dbReference>
<keyword evidence="1" id="KW-0472">Membrane</keyword>